<comment type="pathway">
    <text evidence="7">Steroid metabolism; ergosterol biosynthesis; ergosterol from zymosterol: step 4/5.</text>
</comment>
<evidence type="ECO:0000313" key="13">
    <source>
        <dbReference type="EMBL" id="ODV83864.1"/>
    </source>
</evidence>
<keyword evidence="3 11" id="KW-0479">Metal-binding</keyword>
<keyword evidence="5 11" id="KW-0408">Iron</keyword>
<evidence type="ECO:0000256" key="3">
    <source>
        <dbReference type="ARBA" id="ARBA00022723"/>
    </source>
</evidence>
<accession>A0A1E4SWK7</accession>
<evidence type="ECO:0000256" key="8">
    <source>
        <dbReference type="ARBA" id="ARBA00074117"/>
    </source>
</evidence>
<evidence type="ECO:0000256" key="1">
    <source>
        <dbReference type="ARBA" id="ARBA00001971"/>
    </source>
</evidence>
<evidence type="ECO:0000256" key="9">
    <source>
        <dbReference type="ARBA" id="ARBA00081953"/>
    </source>
</evidence>
<dbReference type="InterPro" id="IPR017972">
    <property type="entry name" value="Cyt_P450_CS"/>
</dbReference>
<comment type="similarity">
    <text evidence="2 12">Belongs to the cytochrome P450 family.</text>
</comment>
<evidence type="ECO:0000256" key="4">
    <source>
        <dbReference type="ARBA" id="ARBA00023002"/>
    </source>
</evidence>
<dbReference type="GO" id="GO:0020037">
    <property type="term" value="F:heme binding"/>
    <property type="evidence" value="ECO:0007669"/>
    <property type="project" value="InterPro"/>
</dbReference>
<dbReference type="Pfam" id="PF00067">
    <property type="entry name" value="p450"/>
    <property type="match status" value="1"/>
</dbReference>
<dbReference type="GO" id="GO:0000249">
    <property type="term" value="F:C-22 sterol desaturase (NADPH) activity"/>
    <property type="evidence" value="ECO:0007669"/>
    <property type="project" value="UniProtKB-EC"/>
</dbReference>
<dbReference type="GO" id="GO:0005506">
    <property type="term" value="F:iron ion binding"/>
    <property type="evidence" value="ECO:0007669"/>
    <property type="project" value="InterPro"/>
</dbReference>
<dbReference type="InterPro" id="IPR002403">
    <property type="entry name" value="Cyt_P450_E_grp-IV"/>
</dbReference>
<evidence type="ECO:0000256" key="5">
    <source>
        <dbReference type="ARBA" id="ARBA00023004"/>
    </source>
</evidence>
<evidence type="ECO:0000313" key="14">
    <source>
        <dbReference type="Proteomes" id="UP000094801"/>
    </source>
</evidence>
<keyword evidence="11 12" id="KW-0349">Heme</keyword>
<keyword evidence="4 12" id="KW-0560">Oxidoreductase</keyword>
<dbReference type="PROSITE" id="PS00086">
    <property type="entry name" value="CYTOCHROME_P450"/>
    <property type="match status" value="1"/>
</dbReference>
<dbReference type="FunFam" id="1.10.630.10:FF:000021">
    <property type="entry name" value="Cytochrome P450 61"/>
    <property type="match status" value="1"/>
</dbReference>
<evidence type="ECO:0000256" key="2">
    <source>
        <dbReference type="ARBA" id="ARBA00010617"/>
    </source>
</evidence>
<evidence type="ECO:0000256" key="7">
    <source>
        <dbReference type="ARBA" id="ARBA00060589"/>
    </source>
</evidence>
<evidence type="ECO:0000256" key="6">
    <source>
        <dbReference type="ARBA" id="ARBA00039038"/>
    </source>
</evidence>
<gene>
    <name evidence="13" type="ORF">CANARDRAFT_29594</name>
</gene>
<dbReference type="SUPFAM" id="SSF48264">
    <property type="entry name" value="Cytochrome P450"/>
    <property type="match status" value="1"/>
</dbReference>
<dbReference type="GO" id="GO:0004497">
    <property type="term" value="F:monooxygenase activity"/>
    <property type="evidence" value="ECO:0007669"/>
    <property type="project" value="UniProtKB-KW"/>
</dbReference>
<evidence type="ECO:0000256" key="11">
    <source>
        <dbReference type="PIRSR" id="PIRSR602403-1"/>
    </source>
</evidence>
<dbReference type="EMBL" id="KV453860">
    <property type="protein sequence ID" value="ODV83864.1"/>
    <property type="molecule type" value="Genomic_DNA"/>
</dbReference>
<dbReference type="Proteomes" id="UP000094801">
    <property type="component" value="Unassembled WGS sequence"/>
</dbReference>
<dbReference type="PRINTS" id="PR00465">
    <property type="entry name" value="EP450IV"/>
</dbReference>
<dbReference type="InterPro" id="IPR001128">
    <property type="entry name" value="Cyt_P450"/>
</dbReference>
<comment type="cofactor">
    <cofactor evidence="1 11">
        <name>heme</name>
        <dbReference type="ChEBI" id="CHEBI:30413"/>
    </cofactor>
</comment>
<sequence length="535" mass="61190">MNVVESAITDNSTSISNIIPQLYDKFSTLSSFDFKSIWCSITWTQLIITLTIIGLTYDQIMYQIRKGSIAGPKYKIWPIIGPFLDSLDPQFDGYKSKWDSGPLSCVSIFHKFVVIASTRDLSRKIFQSPSFVKPCVVDVAVKILRPSNWVFLDGKAHVDYRKGLNGLFTKQALETYIPAQEKIMDKYIEKFIKLSEKEPVVFFHEFREIMCALSLKTFCGDYITDEQIKDIADKYYLVTAALELVNFPIIIPYTKTWYGKVTADLTMKIFEECAQMAKDHINSGGKPTCVMDSWINLMKQAKDNKSDNPDAKLLIRDFSNKEISEAIFTFLFASQDASSSLCCWLFQIVSDRPDVLTKIRKEQLDIRNGDPFKPLNGELIDKMKYTNMVVRETLRYRPPVIMVPYVVKKAYPISDTYTAPKGSMVIPTLYPALHDPEVYHNPDEFIPERWEEGAPAWDAKKNWLVFGTGTHVCLGQTYVLMTFAGLIGKAAMFTNMEHKITELSEKIKVFATIFPEDDVILRFTKRDPTKVVDQV</sequence>
<dbReference type="InterPro" id="IPR036396">
    <property type="entry name" value="Cyt_P450_sf"/>
</dbReference>
<protein>
    <recommendedName>
        <fullName evidence="8">C-22 sterol desaturase ERG5</fullName>
        <ecNumber evidence="6">1.14.19.41</ecNumber>
    </recommendedName>
    <alternativeName>
        <fullName evidence="10">Cytochrome P450 61</fullName>
    </alternativeName>
    <alternativeName>
        <fullName evidence="9">Ergosterol biosynthetic protein 5</fullName>
    </alternativeName>
</protein>
<reference evidence="14" key="1">
    <citation type="submission" date="2016-04" db="EMBL/GenBank/DDBJ databases">
        <title>Comparative genomics of biotechnologically important yeasts.</title>
        <authorList>
            <consortium name="DOE Joint Genome Institute"/>
            <person name="Riley R."/>
            <person name="Haridas S."/>
            <person name="Wolfe K.H."/>
            <person name="Lopes M.R."/>
            <person name="Hittinger C.T."/>
            <person name="Goker M."/>
            <person name="Salamov A."/>
            <person name="Wisecaver J."/>
            <person name="Long T.M."/>
            <person name="Aerts A.L."/>
            <person name="Barry K."/>
            <person name="Choi C."/>
            <person name="Clum A."/>
            <person name="Coughlan A.Y."/>
            <person name="Deshpande S."/>
            <person name="Douglass A.P."/>
            <person name="Hanson S.J."/>
            <person name="Klenk H.-P."/>
            <person name="Labutti K."/>
            <person name="Lapidus A."/>
            <person name="Lindquist E."/>
            <person name="Lipzen A."/>
            <person name="Meier-Kolthoff J.P."/>
            <person name="Ohm R.A."/>
            <person name="Otillar R.P."/>
            <person name="Pangilinan J."/>
            <person name="Peng Y."/>
            <person name="Rokas A."/>
            <person name="Rosa C.A."/>
            <person name="Scheuner C."/>
            <person name="Sibirny A.A."/>
            <person name="Slot J.C."/>
            <person name="Stielow J.B."/>
            <person name="Sun H."/>
            <person name="Kurtzman C.P."/>
            <person name="Blackwell M."/>
            <person name="Grigoriev I.V."/>
            <person name="Jeffries T.W."/>
        </authorList>
    </citation>
    <scope>NUCLEOTIDE SEQUENCE [LARGE SCALE GENOMIC DNA]</scope>
    <source>
        <strain evidence="14">NRRL YB-2248</strain>
    </source>
</reference>
<organism evidence="13 14">
    <name type="scientific">[Candida] arabinofermentans NRRL YB-2248</name>
    <dbReference type="NCBI Taxonomy" id="983967"/>
    <lineage>
        <taxon>Eukaryota</taxon>
        <taxon>Fungi</taxon>
        <taxon>Dikarya</taxon>
        <taxon>Ascomycota</taxon>
        <taxon>Saccharomycotina</taxon>
        <taxon>Pichiomycetes</taxon>
        <taxon>Pichiales</taxon>
        <taxon>Pichiaceae</taxon>
        <taxon>Ogataea</taxon>
        <taxon>Ogataea/Candida clade</taxon>
    </lineage>
</organism>
<keyword evidence="14" id="KW-1185">Reference proteome</keyword>
<feature type="binding site" description="axial binding residue" evidence="11">
    <location>
        <position position="473"/>
    </location>
    <ligand>
        <name>heme</name>
        <dbReference type="ChEBI" id="CHEBI:30413"/>
    </ligand>
    <ligandPart>
        <name>Fe</name>
        <dbReference type="ChEBI" id="CHEBI:18248"/>
    </ligandPart>
</feature>
<name>A0A1E4SWK7_9ASCO</name>
<dbReference type="EC" id="1.14.19.41" evidence="6"/>
<dbReference type="AlphaFoldDB" id="A0A1E4SWK7"/>
<dbReference type="PANTHER" id="PTHR24286:SF228">
    <property type="entry name" value="C-22 STEROL DESATURASE ERG5"/>
    <property type="match status" value="1"/>
</dbReference>
<keyword evidence="12" id="KW-0503">Monooxygenase</keyword>
<dbReference type="GO" id="GO:0016125">
    <property type="term" value="P:sterol metabolic process"/>
    <property type="evidence" value="ECO:0007669"/>
    <property type="project" value="TreeGrafter"/>
</dbReference>
<dbReference type="Gene3D" id="1.10.630.10">
    <property type="entry name" value="Cytochrome P450"/>
    <property type="match status" value="1"/>
</dbReference>
<evidence type="ECO:0000256" key="10">
    <source>
        <dbReference type="ARBA" id="ARBA00083491"/>
    </source>
</evidence>
<dbReference type="STRING" id="983967.A0A1E4SWK7"/>
<evidence type="ECO:0000256" key="12">
    <source>
        <dbReference type="RuleBase" id="RU000461"/>
    </source>
</evidence>
<dbReference type="OrthoDB" id="1372046at2759"/>
<proteinExistence type="inferred from homology"/>
<dbReference type="PANTHER" id="PTHR24286">
    <property type="entry name" value="CYTOCHROME P450 26"/>
    <property type="match status" value="1"/>
</dbReference>
<dbReference type="CDD" id="cd11082">
    <property type="entry name" value="CYP61_CYP710"/>
    <property type="match status" value="1"/>
</dbReference>